<dbReference type="PANTHER" id="PTHR19446">
    <property type="entry name" value="REVERSE TRANSCRIPTASES"/>
    <property type="match status" value="1"/>
</dbReference>
<proteinExistence type="predicted"/>
<sequence>ARVAAPRAAAPASAPDSAAAPAPAPTRPELVKKLKRYEAALEIYKDDTADPEYARLTQQISDVKAEISALKPLGAKLDGARAALRRASARREEADKALSAATLLRDTAAAEEASAKEAFIVLEPQVSPFDNSDLTTSIQTQLHQLMGTPKSDPGAHATHIANAEKHVTDLFAGFQTVLQQAKDHHAHQEKVAGLAEGRPPHRHVVKHPPPDVTARSDCPVTPGASGGQAAAQGGPGRRIPATSHSDEPPLQEPRPERGPASRAARAEHRLRVASANVCTLSPKDEDATNAAVSGNLLMGKVQVMELRFAVWVAKSHLFKLGEFLAPDERFTAVTGTVSAANIPVALASARAAAASATPEVPRAWCPADLDLSLTMQQDHLAVLADVLLAPPPGTRPRQASAAVIAKHNLASPARAQHFQELLRDFHFVGGSVDQQRAQFVEYVRRSALEPFGTRRDTPRQPWITEATWSFLRHVTPMRRRALDAAAQRSVAYHRVMFAAWAAATPRPYVPNAPLPALGWGAAARVDGLRAVWRQHCCHAALLWRLLHFISRSTKLLVAADRLTFLHSRAQDAADAAMRGDSKSSYGIVRSLSGRNVGKQPTHIRKADGELIQTDEERDKAWLAHIARVFDATAVPFDALERPPLAPPLPMTVAFDERDVFQALGRLRRDRGMGRDLPPAEVLQAGGAILAAKLYPLHRRVADEERWPAQWAGGRLAEVFKNKGARDDLDEYRGVVLEDHLAKGMKEVLAPHVFDAYNKGIPDSQHGAVSGRGTDMAAFLLQCFVSYCDARGLSYFVLFVDLVKAFDKILREITLGIPPREPDPYAYLRARGLTHKQALWVAQWVGRHHSQFRAWGMCPKVVRLLCNFHVVSRVTFGSCDTALSVLKGGRQGCKYGAAVFNSTFALAMQLIIEELSDLGLTVKLRQGPPTFWDAASPADASGAMDVDSVDDAFVDGEAFFACASSPARLDAAIDKMLEVISSVYSLLALEMSFKPRKTEAFLKYRGTGCTAARHARRTGANGELLLPIPGSLPHVAVRVVHHYKHSGNVVSDAGNLVLDAKHKKAGAMQAYAPLSMKIFGSPAVPIPSRLSFMASLILFRLLYAGHIFVPSLRYVRELTNVYMRVLRRIFDAPRFGPAETDKEVRLRTKIPSTDCLLCRARLKFPGRLVRRQPPHVIAFLSTRWQDRPLPWVALLRSDLQRFRDTVAFCADMPEPRDALPWCRLIVESPGKWASAIVSAHFSDSIADAPSANAADDAQTLPHACPECHARFPTTRALESHRRAKHKVLAPQRFFAPASGPDLKLPDDVVARLDAADNSVLTAGWLAEHLGN</sequence>
<dbReference type="PROSITE" id="PS00028">
    <property type="entry name" value="ZINC_FINGER_C2H2_1"/>
    <property type="match status" value="1"/>
</dbReference>
<dbReference type="PROSITE" id="PS50157">
    <property type="entry name" value="ZINC_FINGER_C2H2_2"/>
    <property type="match status" value="1"/>
</dbReference>
<reference evidence="4" key="1">
    <citation type="submission" date="2023-10" db="EMBL/GenBank/DDBJ databases">
        <authorList>
            <person name="Chen Y."/>
            <person name="Shah S."/>
            <person name="Dougan E. K."/>
            <person name="Thang M."/>
            <person name="Chan C."/>
        </authorList>
    </citation>
    <scope>NUCLEOTIDE SEQUENCE [LARGE SCALE GENOMIC DNA]</scope>
</reference>
<comment type="caution">
    <text evidence="4">The sequence shown here is derived from an EMBL/GenBank/DDBJ whole genome shotgun (WGS) entry which is preliminary data.</text>
</comment>
<dbReference type="InterPro" id="IPR013087">
    <property type="entry name" value="Znf_C2H2_type"/>
</dbReference>
<keyword evidence="1" id="KW-0479">Metal-binding</keyword>
<keyword evidence="5" id="KW-1185">Reference proteome</keyword>
<evidence type="ECO:0000259" key="3">
    <source>
        <dbReference type="PROSITE" id="PS50157"/>
    </source>
</evidence>
<protein>
    <recommendedName>
        <fullName evidence="3">C2H2-type domain-containing protein</fullName>
    </recommendedName>
</protein>
<dbReference type="SMART" id="SM00355">
    <property type="entry name" value="ZnF_C2H2"/>
    <property type="match status" value="1"/>
</dbReference>
<feature type="region of interest" description="Disordered" evidence="2">
    <location>
        <begin position="180"/>
        <end position="266"/>
    </location>
</feature>
<accession>A0ABN9UCQ4</accession>
<gene>
    <name evidence="4" type="ORF">PCOR1329_LOCUS47386</name>
</gene>
<feature type="region of interest" description="Disordered" evidence="2">
    <location>
        <begin position="1"/>
        <end position="27"/>
    </location>
</feature>
<organism evidence="4 5">
    <name type="scientific">Prorocentrum cordatum</name>
    <dbReference type="NCBI Taxonomy" id="2364126"/>
    <lineage>
        <taxon>Eukaryota</taxon>
        <taxon>Sar</taxon>
        <taxon>Alveolata</taxon>
        <taxon>Dinophyceae</taxon>
        <taxon>Prorocentrales</taxon>
        <taxon>Prorocentraceae</taxon>
        <taxon>Prorocentrum</taxon>
    </lineage>
</organism>
<keyword evidence="1" id="KW-0863">Zinc-finger</keyword>
<feature type="compositionally biased region" description="Basic and acidic residues" evidence="2">
    <location>
        <begin position="181"/>
        <end position="190"/>
    </location>
</feature>
<evidence type="ECO:0000313" key="5">
    <source>
        <dbReference type="Proteomes" id="UP001189429"/>
    </source>
</evidence>
<keyword evidence="1" id="KW-0862">Zinc</keyword>
<feature type="compositionally biased region" description="Low complexity" evidence="2">
    <location>
        <begin position="1"/>
        <end position="21"/>
    </location>
</feature>
<name>A0ABN9UCQ4_9DINO</name>
<evidence type="ECO:0000313" key="4">
    <source>
        <dbReference type="EMBL" id="CAK0857211.1"/>
    </source>
</evidence>
<feature type="domain" description="C2H2-type" evidence="3">
    <location>
        <begin position="1261"/>
        <end position="1289"/>
    </location>
</feature>
<dbReference type="EMBL" id="CAUYUJ010015709">
    <property type="protein sequence ID" value="CAK0857211.1"/>
    <property type="molecule type" value="Genomic_DNA"/>
</dbReference>
<dbReference type="Proteomes" id="UP001189429">
    <property type="component" value="Unassembled WGS sequence"/>
</dbReference>
<evidence type="ECO:0000256" key="2">
    <source>
        <dbReference type="SAM" id="MobiDB-lite"/>
    </source>
</evidence>
<feature type="non-terminal residue" evidence="4">
    <location>
        <position position="1"/>
    </location>
</feature>
<feature type="compositionally biased region" description="Basic and acidic residues" evidence="2">
    <location>
        <begin position="253"/>
        <end position="266"/>
    </location>
</feature>
<evidence type="ECO:0000256" key="1">
    <source>
        <dbReference type="PROSITE-ProRule" id="PRU00042"/>
    </source>
</evidence>